<sequence length="316" mass="34992">MKSKTILLTSAILSILLVGCNMKVPTQIPKTTPKVITATSMVSTANEFEKAISSNGTWIINLKKNITSDKNLVVNGEFKKDKSVIGRNINLYSQDKNKSITAKFILTVPKLTINSPKTSMEHGTFKGDLYVSSSHFQLIDTTVKGNVYFTTTEAKNTCKMDAKSKVTGKKELVTTSNRVNTAIAFEKAISKNGTQIINMEKSLTINKNLVVDGEFRNDKALLERKINLYSLDKAKNIGDRFTLAVPKLTIKSTQTSMEHGTFKGDLYISANNFQLIDTKVDGNVYFTSQEAKNTCKMDANSKVTGKQQLTKQYDAQ</sequence>
<accession>A0ABS6BQH4</accession>
<dbReference type="RefSeq" id="WP_216145249.1">
    <property type="nucleotide sequence ID" value="NZ_JAHLDV010000001.1"/>
</dbReference>
<proteinExistence type="predicted"/>
<keyword evidence="1" id="KW-0732">Signal</keyword>
<evidence type="ECO:0000256" key="1">
    <source>
        <dbReference type="SAM" id="SignalP"/>
    </source>
</evidence>
<reference evidence="2 3" key="1">
    <citation type="submission" date="2021-06" db="EMBL/GenBank/DDBJ databases">
        <title>Clostridia strains as spoilage organisms.</title>
        <authorList>
            <person name="Wambui J."/>
            <person name="Stephan R."/>
            <person name="Stevens M.J.A."/>
        </authorList>
    </citation>
    <scope>NUCLEOTIDE SEQUENCE [LARGE SCALE GENOMIC DNA]</scope>
    <source>
        <strain evidence="2 3">DSM 14204</strain>
    </source>
</reference>
<feature type="chain" id="PRO_5046465146" evidence="1">
    <location>
        <begin position="24"/>
        <end position="316"/>
    </location>
</feature>
<protein>
    <submittedName>
        <fullName evidence="2">Uncharacterized protein</fullName>
    </submittedName>
</protein>
<organism evidence="2 3">
    <name type="scientific">Clostridium frigoris</name>
    <dbReference type="NCBI Taxonomy" id="205327"/>
    <lineage>
        <taxon>Bacteria</taxon>
        <taxon>Bacillati</taxon>
        <taxon>Bacillota</taxon>
        <taxon>Clostridia</taxon>
        <taxon>Eubacteriales</taxon>
        <taxon>Clostridiaceae</taxon>
        <taxon>Clostridium</taxon>
    </lineage>
</organism>
<gene>
    <name evidence="2" type="ORF">KPL37_00610</name>
</gene>
<dbReference type="Proteomes" id="UP000776252">
    <property type="component" value="Unassembled WGS sequence"/>
</dbReference>
<dbReference type="PROSITE" id="PS51257">
    <property type="entry name" value="PROKAR_LIPOPROTEIN"/>
    <property type="match status" value="1"/>
</dbReference>
<name>A0ABS6BQH4_9CLOT</name>
<keyword evidence="3" id="KW-1185">Reference proteome</keyword>
<evidence type="ECO:0000313" key="2">
    <source>
        <dbReference type="EMBL" id="MBU3158274.1"/>
    </source>
</evidence>
<feature type="signal peptide" evidence="1">
    <location>
        <begin position="1"/>
        <end position="23"/>
    </location>
</feature>
<comment type="caution">
    <text evidence="2">The sequence shown here is derived from an EMBL/GenBank/DDBJ whole genome shotgun (WGS) entry which is preliminary data.</text>
</comment>
<evidence type="ECO:0000313" key="3">
    <source>
        <dbReference type="Proteomes" id="UP000776252"/>
    </source>
</evidence>
<dbReference type="EMBL" id="JAHLDV010000001">
    <property type="protein sequence ID" value="MBU3158274.1"/>
    <property type="molecule type" value="Genomic_DNA"/>
</dbReference>